<dbReference type="InterPro" id="IPR020568">
    <property type="entry name" value="Ribosomal_Su5_D2-typ_SF"/>
</dbReference>
<keyword evidence="6 7" id="KW-0694">RNA-binding</keyword>
<comment type="subunit">
    <text evidence="7">Consists of a catalytic RNA component (M1 or rnpB) and a protein subunit.</text>
</comment>
<accession>A0A2P8R032</accession>
<keyword evidence="3 7" id="KW-0540">Nuclease</keyword>
<dbReference type="GO" id="GO:0004526">
    <property type="term" value="F:ribonuclease P activity"/>
    <property type="evidence" value="ECO:0007669"/>
    <property type="project" value="UniProtKB-UniRule"/>
</dbReference>
<dbReference type="GO" id="GO:0030677">
    <property type="term" value="C:ribonuclease P complex"/>
    <property type="evidence" value="ECO:0007669"/>
    <property type="project" value="TreeGrafter"/>
</dbReference>
<sequence length="111" mass="12823">MGCLGNFAPINEAKEFKYIYENAKKWHCECAVVYFLPFNEDKFTVVASKKVGNAVKRNLSKRLIRAAFLSFKDELETGKYIIIAKSKIGELKYDDICKNLKWSFKKMGALR</sequence>
<keyword evidence="2 7" id="KW-0819">tRNA processing</keyword>
<dbReference type="HAMAP" id="MF_00227">
    <property type="entry name" value="RNase_P"/>
    <property type="match status" value="1"/>
</dbReference>
<dbReference type="GO" id="GO:0001682">
    <property type="term" value="P:tRNA 5'-leader removal"/>
    <property type="evidence" value="ECO:0007669"/>
    <property type="project" value="UniProtKB-UniRule"/>
</dbReference>
<evidence type="ECO:0000256" key="4">
    <source>
        <dbReference type="ARBA" id="ARBA00022759"/>
    </source>
</evidence>
<dbReference type="OrthoDB" id="9810867at2"/>
<dbReference type="RefSeq" id="WP_106872055.1">
    <property type="nucleotide sequence ID" value="NZ_CP053841.1"/>
</dbReference>
<evidence type="ECO:0000256" key="1">
    <source>
        <dbReference type="ARBA" id="ARBA00002663"/>
    </source>
</evidence>
<evidence type="ECO:0000313" key="10">
    <source>
        <dbReference type="Proteomes" id="UP000240535"/>
    </source>
</evidence>
<dbReference type="NCBIfam" id="TIGR00188">
    <property type="entry name" value="rnpA"/>
    <property type="match status" value="1"/>
</dbReference>
<comment type="similarity">
    <text evidence="7">Belongs to the RnpA family.</text>
</comment>
<dbReference type="SUPFAM" id="SSF54211">
    <property type="entry name" value="Ribosomal protein S5 domain 2-like"/>
    <property type="match status" value="1"/>
</dbReference>
<dbReference type="GO" id="GO:0042781">
    <property type="term" value="F:3'-tRNA processing endoribonuclease activity"/>
    <property type="evidence" value="ECO:0007669"/>
    <property type="project" value="TreeGrafter"/>
</dbReference>
<protein>
    <recommendedName>
        <fullName evidence="7 8">Ribonuclease P protein component</fullName>
        <shortName evidence="7">RNase P protein</shortName>
        <shortName evidence="7">RNaseP protein</shortName>
        <ecNumber evidence="7 8">3.1.26.5</ecNumber>
    </recommendedName>
    <alternativeName>
        <fullName evidence="7">Protein C5</fullName>
    </alternativeName>
</protein>
<dbReference type="PANTHER" id="PTHR33992">
    <property type="entry name" value="RIBONUCLEASE P PROTEIN COMPONENT"/>
    <property type="match status" value="1"/>
</dbReference>
<dbReference type="EC" id="3.1.26.5" evidence="7 8"/>
<evidence type="ECO:0000313" key="9">
    <source>
        <dbReference type="EMBL" id="PSM51859.1"/>
    </source>
</evidence>
<dbReference type="InterPro" id="IPR020539">
    <property type="entry name" value="RNase_P_CS"/>
</dbReference>
<evidence type="ECO:0000256" key="2">
    <source>
        <dbReference type="ARBA" id="ARBA00022694"/>
    </source>
</evidence>
<evidence type="ECO:0000256" key="3">
    <source>
        <dbReference type="ARBA" id="ARBA00022722"/>
    </source>
</evidence>
<dbReference type="PROSITE" id="PS00648">
    <property type="entry name" value="RIBONUCLEASE_P"/>
    <property type="match status" value="1"/>
</dbReference>
<dbReference type="Pfam" id="PF00825">
    <property type="entry name" value="Ribonuclease_P"/>
    <property type="match status" value="1"/>
</dbReference>
<dbReference type="GO" id="GO:0000049">
    <property type="term" value="F:tRNA binding"/>
    <property type="evidence" value="ECO:0007669"/>
    <property type="project" value="UniProtKB-UniRule"/>
</dbReference>
<dbReference type="InterPro" id="IPR000100">
    <property type="entry name" value="RNase_P"/>
</dbReference>
<dbReference type="Proteomes" id="UP000240535">
    <property type="component" value="Unassembled WGS sequence"/>
</dbReference>
<reference evidence="10" key="1">
    <citation type="submission" date="2017-10" db="EMBL/GenBank/DDBJ databases">
        <title>Campylobacter species from seals.</title>
        <authorList>
            <person name="Gilbert M.J."/>
            <person name="Zomer A.L."/>
            <person name="Timmerman A.J."/>
            <person name="Duim B."/>
            <person name="Wagenaar J.A."/>
        </authorList>
    </citation>
    <scope>NUCLEOTIDE SEQUENCE [LARGE SCALE GENOMIC DNA]</scope>
    <source>
        <strain evidence="10">17S00004-5</strain>
    </source>
</reference>
<dbReference type="PANTHER" id="PTHR33992:SF1">
    <property type="entry name" value="RIBONUCLEASE P PROTEIN COMPONENT"/>
    <property type="match status" value="1"/>
</dbReference>
<dbReference type="EMBL" id="PDHH01000005">
    <property type="protein sequence ID" value="PSM51859.1"/>
    <property type="molecule type" value="Genomic_DNA"/>
</dbReference>
<name>A0A2P8R032_9BACT</name>
<evidence type="ECO:0000256" key="7">
    <source>
        <dbReference type="HAMAP-Rule" id="MF_00227"/>
    </source>
</evidence>
<organism evidence="9 10">
    <name type="scientific">Campylobacter blaseri</name>
    <dbReference type="NCBI Taxonomy" id="2042961"/>
    <lineage>
        <taxon>Bacteria</taxon>
        <taxon>Pseudomonadati</taxon>
        <taxon>Campylobacterota</taxon>
        <taxon>Epsilonproteobacteria</taxon>
        <taxon>Campylobacterales</taxon>
        <taxon>Campylobacteraceae</taxon>
        <taxon>Campylobacter</taxon>
    </lineage>
</organism>
<keyword evidence="5 7" id="KW-0378">Hydrolase</keyword>
<gene>
    <name evidence="7 9" type="primary">rnpA</name>
    <name evidence="9" type="ORF">CQ405_06265</name>
</gene>
<evidence type="ECO:0000256" key="5">
    <source>
        <dbReference type="ARBA" id="ARBA00022801"/>
    </source>
</evidence>
<keyword evidence="4 7" id="KW-0255">Endonuclease</keyword>
<evidence type="ECO:0000256" key="8">
    <source>
        <dbReference type="NCBIfam" id="TIGR00188"/>
    </source>
</evidence>
<proteinExistence type="inferred from homology"/>
<dbReference type="InterPro" id="IPR014721">
    <property type="entry name" value="Ribsml_uS5_D2-typ_fold_subgr"/>
</dbReference>
<comment type="caution">
    <text evidence="9">The sequence shown here is derived from an EMBL/GenBank/DDBJ whole genome shotgun (WGS) entry which is preliminary data.</text>
</comment>
<dbReference type="AlphaFoldDB" id="A0A2P8R032"/>
<keyword evidence="10" id="KW-1185">Reference proteome</keyword>
<evidence type="ECO:0000256" key="6">
    <source>
        <dbReference type="ARBA" id="ARBA00022884"/>
    </source>
</evidence>
<comment type="function">
    <text evidence="1 7">RNaseP catalyzes the removal of the 5'-leader sequence from pre-tRNA to produce the mature 5'-terminus. It can also cleave other RNA substrates such as 4.5S RNA. The protein component plays an auxiliary but essential role in vivo by binding to the 5'-leader sequence and broadening the substrate specificity of the ribozyme.</text>
</comment>
<dbReference type="Gene3D" id="3.30.230.10">
    <property type="match status" value="1"/>
</dbReference>
<comment type="catalytic activity">
    <reaction evidence="7">
        <text>Endonucleolytic cleavage of RNA, removing 5'-extranucleotides from tRNA precursor.</text>
        <dbReference type="EC" id="3.1.26.5"/>
    </reaction>
</comment>